<feature type="compositionally biased region" description="Polar residues" evidence="3">
    <location>
        <begin position="307"/>
        <end position="330"/>
    </location>
</feature>
<dbReference type="InterPro" id="IPR027417">
    <property type="entry name" value="P-loop_NTPase"/>
</dbReference>
<feature type="compositionally biased region" description="Polar residues" evidence="3">
    <location>
        <begin position="406"/>
        <end position="417"/>
    </location>
</feature>
<dbReference type="InterPro" id="IPR023578">
    <property type="entry name" value="Ras_GEF_dom_sf"/>
</dbReference>
<dbReference type="InterPro" id="IPR008937">
    <property type="entry name" value="Ras-like_GEF"/>
</dbReference>
<comment type="caution">
    <text evidence="6">The sequence shown here is derived from an EMBL/GenBank/DDBJ whole genome shotgun (WGS) entry which is preliminary data.</text>
</comment>
<dbReference type="RefSeq" id="XP_015408861.1">
    <property type="nucleotide sequence ID" value="XM_015549600.1"/>
</dbReference>
<dbReference type="CDD" id="cd06224">
    <property type="entry name" value="REM"/>
    <property type="match status" value="1"/>
</dbReference>
<dbReference type="GeneID" id="26806147"/>
<dbReference type="SMART" id="SM00147">
    <property type="entry name" value="RasGEF"/>
    <property type="match status" value="1"/>
</dbReference>
<organism evidence="6 7">
    <name type="scientific">Aspergillus nomiae NRRL (strain ATCC 15546 / NRRL 13137 / CBS 260.88 / M93)</name>
    <dbReference type="NCBI Taxonomy" id="1509407"/>
    <lineage>
        <taxon>Eukaryota</taxon>
        <taxon>Fungi</taxon>
        <taxon>Dikarya</taxon>
        <taxon>Ascomycota</taxon>
        <taxon>Pezizomycotina</taxon>
        <taxon>Eurotiomycetes</taxon>
        <taxon>Eurotiomycetidae</taxon>
        <taxon>Eurotiales</taxon>
        <taxon>Aspergillaceae</taxon>
        <taxon>Aspergillus</taxon>
        <taxon>Aspergillus subgen. Circumdati</taxon>
    </lineage>
</organism>
<dbReference type="PROSITE" id="PS50009">
    <property type="entry name" value="RASGEF_CAT"/>
    <property type="match status" value="1"/>
</dbReference>
<dbReference type="Pfam" id="PF00618">
    <property type="entry name" value="RasGEF_N"/>
    <property type="match status" value="1"/>
</dbReference>
<feature type="compositionally biased region" description="Polar residues" evidence="3">
    <location>
        <begin position="608"/>
        <end position="617"/>
    </location>
</feature>
<name>A0A0L1J967_ASPN3</name>
<evidence type="ECO:0000256" key="3">
    <source>
        <dbReference type="SAM" id="MobiDB-lite"/>
    </source>
</evidence>
<feature type="compositionally biased region" description="Basic and acidic residues" evidence="3">
    <location>
        <begin position="1"/>
        <end position="13"/>
    </location>
</feature>
<dbReference type="GO" id="GO:0007265">
    <property type="term" value="P:Ras protein signal transduction"/>
    <property type="evidence" value="ECO:0007669"/>
    <property type="project" value="TreeGrafter"/>
</dbReference>
<dbReference type="PANTHER" id="PTHR23113:SF348">
    <property type="entry name" value="GUANYL-NUCLEOTIDE EXCHANGE FACTOR RASGEF, PUTATIVE (AFU_ORTHOLOGUE AFUA_1G04700)-RELATED"/>
    <property type="match status" value="1"/>
</dbReference>
<feature type="region of interest" description="Disordered" evidence="3">
    <location>
        <begin position="565"/>
        <end position="589"/>
    </location>
</feature>
<sequence length="1095" mass="122798">MTSQTPRRERSSSDKAQAVFVPQRPGLPGRTISAPAGGLHKLDSSKVAIEAGSKIEPPVIEEEDNMGSSGKNGVPSARAGDETSSKPNFPLVTIAVVGQDKVGKTTFIQSALDMKQPLSSRATTKKMSLDGTVYLVRLLEMNTKEVSIGNDGLLEWPRVGNDSPPVDGALVVHDMTQSVDLPELTRLLDTLAAYAFPSVLVASKCDIQAPDGPLEPALKNYQIHKTSPESPRSQKMCISMVLREVINSKYDPIGYSYPFKKPSTQDWHHSRANSENPTAALTGAAGGPITSTFEPGVDGYGEDRQPTDPSNSSNLASNAQGLRFSRSNSYPVRPHTPPLGTRLNPQKTSTAEESPGKDDSRQQRLHAAWRNSGGSDAFNSFLEMDNGMEGPASAPSSPESKEKTLSEGSSNGSSNDAGFTFDELVDRLVAQPMSKQDSKFASIFLCLYRKFAAPSTLLNALINRFERNEKNFTDQLTRIADQLRLLNIMSTWVSEYPGDLAYPKTRKRITDFVSTLEKSHFYMFAAKEVGSYLENNAEDDDVGWPFRDGDVDEFDGHETFLNNSGRSSPSLFLGGSTMDEGEENEEEEDPIYNMSALDLSEGAPDPSSKLSNSATFEKPGTVSNQSFTFLSMEAAQKESQNLELTPRLSLSKMQWRQFIEIPDEDFARELTRIDWIMFNSFRPRDLVRHVSISGPDKDKIKSLKHVNRMIKQFNHLAFFVASVILFRDKPKHRAKALEKFMNVAQKLRRLNNYNSLGAVIAGINGTPVHRLSQTRDSVPVQTQKDFMRLVILMGTQKSHFAYRLAWDNTFSERIPFLPLHRRDLVSAEEGNRTFIGENKSRINWRKFEVMGEVVLGIQRSQKTPYPHLQRYEDAARLVLDVKLSGDDEVRFVCTQFPGRAICWRRDGTQKVRLVTVVKGHDGRFLFSQISVVIYVHEDGGKTIPERSTTITNQISSSATPPKHPIQTKIKSQYQTSHYKKKERKLKMSLQAQARSSYRALLRELPRRSLSNPTPLHNRIRELYRDQIKSANEETLHAHIQEAEQVAQYARAQRQYLALVERYNPGMTLDEQEKIRLTARRVGMNLPIEAKDRKEE</sequence>
<dbReference type="Gene3D" id="1.10.840.10">
    <property type="entry name" value="Ras guanine-nucleotide exchange factors catalytic domain"/>
    <property type="match status" value="1"/>
</dbReference>
<dbReference type="EMBL" id="JNOM01000065">
    <property type="protein sequence ID" value="KNG87938.1"/>
    <property type="molecule type" value="Genomic_DNA"/>
</dbReference>
<evidence type="ECO:0000313" key="6">
    <source>
        <dbReference type="EMBL" id="KNG87938.1"/>
    </source>
</evidence>
<dbReference type="Gene3D" id="3.40.50.300">
    <property type="entry name" value="P-loop containing nucleotide triphosphate hydrolases"/>
    <property type="match status" value="1"/>
</dbReference>
<feature type="region of interest" description="Disordered" evidence="3">
    <location>
        <begin position="1"/>
        <end position="38"/>
    </location>
</feature>
<feature type="domain" description="N-terminal Ras-GEF" evidence="5">
    <location>
        <begin position="412"/>
        <end position="537"/>
    </location>
</feature>
<evidence type="ECO:0000259" key="4">
    <source>
        <dbReference type="PROSITE" id="PS50009"/>
    </source>
</evidence>
<dbReference type="AlphaFoldDB" id="A0A0L1J967"/>
<evidence type="ECO:0000259" key="5">
    <source>
        <dbReference type="PROSITE" id="PS50212"/>
    </source>
</evidence>
<dbReference type="GO" id="GO:0005085">
    <property type="term" value="F:guanyl-nucleotide exchange factor activity"/>
    <property type="evidence" value="ECO:0007669"/>
    <property type="project" value="UniProtKB-KW"/>
</dbReference>
<dbReference type="PANTHER" id="PTHR23113">
    <property type="entry name" value="GUANINE NUCLEOTIDE EXCHANGE FACTOR"/>
    <property type="match status" value="1"/>
</dbReference>
<dbReference type="InterPro" id="IPR036964">
    <property type="entry name" value="RASGEF_cat_dom_sf"/>
</dbReference>
<keyword evidence="1 2" id="KW-0344">Guanine-nucleotide releasing factor</keyword>
<dbReference type="Proteomes" id="UP000037505">
    <property type="component" value="Unassembled WGS sequence"/>
</dbReference>
<dbReference type="Pfam" id="PF00617">
    <property type="entry name" value="RasGEF"/>
    <property type="match status" value="1"/>
</dbReference>
<dbReference type="InterPro" id="IPR001895">
    <property type="entry name" value="RASGEF_cat_dom"/>
</dbReference>
<evidence type="ECO:0000256" key="1">
    <source>
        <dbReference type="ARBA" id="ARBA00022658"/>
    </source>
</evidence>
<dbReference type="InterPro" id="IPR000651">
    <property type="entry name" value="Ras-like_Gua-exchang_fac_N"/>
</dbReference>
<feature type="region of interest" description="Disordered" evidence="3">
    <location>
        <begin position="52"/>
        <end position="85"/>
    </location>
</feature>
<accession>A0A0L1J967</accession>
<dbReference type="STRING" id="1509407.A0A0L1J967"/>
<feature type="compositionally biased region" description="Polar residues" evidence="3">
    <location>
        <begin position="343"/>
        <end position="352"/>
    </location>
</feature>
<dbReference type="CDD" id="cd00882">
    <property type="entry name" value="Ras_like_GTPase"/>
    <property type="match status" value="1"/>
</dbReference>
<protein>
    <submittedName>
        <fullName evidence="6">Ras guanyl-nucleotide exchange factor RasGEF</fullName>
    </submittedName>
</protein>
<dbReference type="PROSITE" id="PS50212">
    <property type="entry name" value="RASGEF_NTER"/>
    <property type="match status" value="1"/>
</dbReference>
<dbReference type="SUPFAM" id="SSF52540">
    <property type="entry name" value="P-loop containing nucleoside triphosphate hydrolases"/>
    <property type="match status" value="1"/>
</dbReference>
<gene>
    <name evidence="6" type="ORF">ANOM_004343</name>
</gene>
<dbReference type="GO" id="GO:0005886">
    <property type="term" value="C:plasma membrane"/>
    <property type="evidence" value="ECO:0007669"/>
    <property type="project" value="TreeGrafter"/>
</dbReference>
<feature type="domain" description="Ras-GEF" evidence="4">
    <location>
        <begin position="662"/>
        <end position="894"/>
    </location>
</feature>
<proteinExistence type="predicted"/>
<dbReference type="Gene3D" id="1.20.870.10">
    <property type="entry name" value="Son of sevenless (SoS) protein Chain: S domain 1"/>
    <property type="match status" value="1"/>
</dbReference>
<evidence type="ECO:0000313" key="7">
    <source>
        <dbReference type="Proteomes" id="UP000037505"/>
    </source>
</evidence>
<evidence type="ECO:0000256" key="2">
    <source>
        <dbReference type="PROSITE-ProRule" id="PRU00168"/>
    </source>
</evidence>
<feature type="region of interest" description="Disordered" evidence="3">
    <location>
        <begin position="263"/>
        <end position="417"/>
    </location>
</feature>
<feature type="region of interest" description="Disordered" evidence="3">
    <location>
        <begin position="598"/>
        <end position="617"/>
    </location>
</feature>
<dbReference type="SUPFAM" id="SSF48366">
    <property type="entry name" value="Ras GEF"/>
    <property type="match status" value="1"/>
</dbReference>
<dbReference type="OrthoDB" id="28357at2759"/>
<dbReference type="Pfam" id="PF13233">
    <property type="entry name" value="Complex1_LYR_2"/>
    <property type="match status" value="1"/>
</dbReference>
<dbReference type="SMART" id="SM00229">
    <property type="entry name" value="RasGEFN"/>
    <property type="match status" value="1"/>
</dbReference>
<reference evidence="6 7" key="1">
    <citation type="submission" date="2014-06" db="EMBL/GenBank/DDBJ databases">
        <title>The Genome of the Aflatoxigenic Filamentous Fungus Aspergillus nomius.</title>
        <authorList>
            <person name="Moore M.G."/>
            <person name="Shannon B.M."/>
            <person name="Brian M.M."/>
        </authorList>
    </citation>
    <scope>NUCLEOTIDE SEQUENCE [LARGE SCALE GENOMIC DNA]</scope>
    <source>
        <strain evidence="6 7">NRRL 13137</strain>
    </source>
</reference>
<keyword evidence="7" id="KW-1185">Reference proteome</keyword>
<feature type="compositionally biased region" description="Acidic residues" evidence="3">
    <location>
        <begin position="579"/>
        <end position="589"/>
    </location>
</feature>